<keyword evidence="1" id="KW-0732">Signal</keyword>
<protein>
    <submittedName>
        <fullName evidence="2">Uncharacterized protein</fullName>
    </submittedName>
</protein>
<dbReference type="RefSeq" id="XP_040657279.1">
    <property type="nucleotide sequence ID" value="XM_040802246.1"/>
</dbReference>
<name>A0A151GLE2_DRECN</name>
<comment type="caution">
    <text evidence="2">The sequence shown here is derived from an EMBL/GenBank/DDBJ whole genome shotgun (WGS) entry which is preliminary data.</text>
</comment>
<reference evidence="2 3" key="1">
    <citation type="journal article" date="2016" name="Sci. Rep.">
        <title>Insights into Adaptations to a Near-Obligate Nematode Endoparasitic Lifestyle from the Finished Genome of Drechmeria coniospora.</title>
        <authorList>
            <person name="Zhang L."/>
            <person name="Zhou Z."/>
            <person name="Guo Q."/>
            <person name="Fokkens L."/>
            <person name="Miskei M."/>
            <person name="Pocsi I."/>
            <person name="Zhang W."/>
            <person name="Chen M."/>
            <person name="Wang L."/>
            <person name="Sun Y."/>
            <person name="Donzelli B.G."/>
            <person name="Gibson D.M."/>
            <person name="Nelson D.R."/>
            <person name="Luo J.G."/>
            <person name="Rep M."/>
            <person name="Liu H."/>
            <person name="Yang S."/>
            <person name="Wang J."/>
            <person name="Krasnoff S.B."/>
            <person name="Xu Y."/>
            <person name="Molnar I."/>
            <person name="Lin M."/>
        </authorList>
    </citation>
    <scope>NUCLEOTIDE SEQUENCE [LARGE SCALE GENOMIC DNA]</scope>
    <source>
        <strain evidence="2 3">ARSEF 6962</strain>
    </source>
</reference>
<evidence type="ECO:0000313" key="2">
    <source>
        <dbReference type="EMBL" id="KYK57927.1"/>
    </source>
</evidence>
<dbReference type="AlphaFoldDB" id="A0A151GLE2"/>
<organism evidence="2 3">
    <name type="scientific">Drechmeria coniospora</name>
    <name type="common">Nematophagous fungus</name>
    <name type="synonym">Meria coniospora</name>
    <dbReference type="NCBI Taxonomy" id="98403"/>
    <lineage>
        <taxon>Eukaryota</taxon>
        <taxon>Fungi</taxon>
        <taxon>Dikarya</taxon>
        <taxon>Ascomycota</taxon>
        <taxon>Pezizomycotina</taxon>
        <taxon>Sordariomycetes</taxon>
        <taxon>Hypocreomycetidae</taxon>
        <taxon>Hypocreales</taxon>
        <taxon>Ophiocordycipitaceae</taxon>
        <taxon>Drechmeria</taxon>
    </lineage>
</organism>
<dbReference type="EMBL" id="LAYC01000002">
    <property type="protein sequence ID" value="KYK57927.1"/>
    <property type="molecule type" value="Genomic_DNA"/>
</dbReference>
<dbReference type="InParanoid" id="A0A151GLE2"/>
<proteinExistence type="predicted"/>
<dbReference type="Proteomes" id="UP000076580">
    <property type="component" value="Chromosome 02"/>
</dbReference>
<sequence>MIYSSLLAIVALWARSLTAKLSGNNAIDLVSPLGNFAPMNIHREFDFEEGTISGNVEIIVNNLDRYINATDWHARPSLDLDWLSSALPPADGNTPIAGPASFEVGYAPVVRSIRQLLARSRANWLIDTQAWVALVVPTRTGFLIAAYSVVPGVRAPRYDAFEPRYPPGSAIQVPLGRVAASAAVGMYGNFHQFSTTIRRDHISRNLRSSNLLWHVLIHVTLEEAGGYFRAGEVYNLLRAARADRERCRRLISGMIPNPTTTATATPFPFHDETRFKRSVPSSFNRGGWVRTTFGEVECSRKSICYKEWDSVFRSGPCAHDDVAAQLFPYSGCDGTACQAITGCLPKSVVHRWWEC</sequence>
<keyword evidence="3" id="KW-1185">Reference proteome</keyword>
<gene>
    <name evidence="2" type="ORF">DCS_04940</name>
</gene>
<dbReference type="GeneID" id="63717583"/>
<accession>A0A151GLE2</accession>
<evidence type="ECO:0000313" key="3">
    <source>
        <dbReference type="Proteomes" id="UP000076580"/>
    </source>
</evidence>
<feature type="signal peptide" evidence="1">
    <location>
        <begin position="1"/>
        <end position="19"/>
    </location>
</feature>
<evidence type="ECO:0000256" key="1">
    <source>
        <dbReference type="SAM" id="SignalP"/>
    </source>
</evidence>
<feature type="chain" id="PRO_5007580707" evidence="1">
    <location>
        <begin position="20"/>
        <end position="355"/>
    </location>
</feature>